<dbReference type="EMBL" id="QEAM01000154">
    <property type="protein sequence ID" value="TPX45125.1"/>
    <property type="molecule type" value="Genomic_DNA"/>
</dbReference>
<dbReference type="Proteomes" id="UP000317494">
    <property type="component" value="Unassembled WGS sequence"/>
</dbReference>
<evidence type="ECO:0000313" key="2">
    <source>
        <dbReference type="EMBL" id="TPX45125.1"/>
    </source>
</evidence>
<evidence type="ECO:0000313" key="6">
    <source>
        <dbReference type="Proteomes" id="UP000320475"/>
    </source>
</evidence>
<keyword evidence="5" id="KW-1185">Reference proteome</keyword>
<name>A0A507D774_9FUNG</name>
<evidence type="ECO:0000313" key="4">
    <source>
        <dbReference type="EMBL" id="TPX47134.1"/>
    </source>
</evidence>
<organism evidence="3 5">
    <name type="scientific">Synchytrium endobioticum</name>
    <dbReference type="NCBI Taxonomy" id="286115"/>
    <lineage>
        <taxon>Eukaryota</taxon>
        <taxon>Fungi</taxon>
        <taxon>Fungi incertae sedis</taxon>
        <taxon>Chytridiomycota</taxon>
        <taxon>Chytridiomycota incertae sedis</taxon>
        <taxon>Chytridiomycetes</taxon>
        <taxon>Synchytriales</taxon>
        <taxon>Synchytriaceae</taxon>
        <taxon>Synchytrium</taxon>
    </lineage>
</organism>
<feature type="compositionally biased region" description="Low complexity" evidence="1">
    <location>
        <begin position="199"/>
        <end position="212"/>
    </location>
</feature>
<feature type="compositionally biased region" description="Low complexity" evidence="1">
    <location>
        <begin position="32"/>
        <end position="49"/>
    </location>
</feature>
<gene>
    <name evidence="2" type="ORF">SeLEV6574_g04068</name>
    <name evidence="4" type="ORF">SeMB42_g03439</name>
    <name evidence="3" type="ORF">SeMB42_g03441</name>
</gene>
<evidence type="ECO:0000313" key="3">
    <source>
        <dbReference type="EMBL" id="TPX47128.1"/>
    </source>
</evidence>
<dbReference type="VEuPathDB" id="FungiDB:SeMB42_g03441"/>
<accession>A0A507D774</accession>
<dbReference type="Proteomes" id="UP000320475">
    <property type="component" value="Unassembled WGS sequence"/>
</dbReference>
<dbReference type="VEuPathDB" id="FungiDB:SeMB42_g03439"/>
<protein>
    <submittedName>
        <fullName evidence="3">Uncharacterized protein</fullName>
    </submittedName>
</protein>
<feature type="compositionally biased region" description="Pro residues" evidence="1">
    <location>
        <begin position="135"/>
        <end position="146"/>
    </location>
</feature>
<reference evidence="5 6" key="1">
    <citation type="journal article" date="2019" name="Sci. Rep.">
        <title>Comparative genomics of chytrid fungi reveal insights into the obligate biotrophic and pathogenic lifestyle of Synchytrium endobioticum.</title>
        <authorList>
            <person name="van de Vossenberg B.T.L.H."/>
            <person name="Warris S."/>
            <person name="Nguyen H.D.T."/>
            <person name="van Gent-Pelzer M.P.E."/>
            <person name="Joly D.L."/>
            <person name="van de Geest H.C."/>
            <person name="Bonants P.J.M."/>
            <person name="Smith D.S."/>
            <person name="Levesque C.A."/>
            <person name="van der Lee T.A.J."/>
        </authorList>
    </citation>
    <scope>NUCLEOTIDE SEQUENCE [LARGE SCALE GENOMIC DNA]</scope>
    <source>
        <strain evidence="2 6">LEV6574</strain>
        <strain evidence="3 5">MB42</strain>
    </source>
</reference>
<feature type="region of interest" description="Disordered" evidence="1">
    <location>
        <begin position="162"/>
        <end position="220"/>
    </location>
</feature>
<dbReference type="EMBL" id="QEAN01000122">
    <property type="protein sequence ID" value="TPX47128.1"/>
    <property type="molecule type" value="Genomic_DNA"/>
</dbReference>
<evidence type="ECO:0000313" key="5">
    <source>
        <dbReference type="Proteomes" id="UP000317494"/>
    </source>
</evidence>
<sequence>MNPLDASLADIIKCQKKTTKYASSSNLSFSSITSNTKLKGKGKPTPTSKGDPHLNASNGPQPMKRNTVGRKPNPNVEETRVKEVVNRLRAQSHQARSVQFMKNRGLPAGRPTANSISKRLRPAGSTPLPKRQVVPVPPRPTLPPPQKSITFTFTNDFAMNNQQQHQQQQHNANNSGNSNNNNNHVKAAQTLRKGKQPQNRNNSANNINNNNNQPRKSRVSTIQPIHSHPTTLVYQQPMAQQPVVTYQTMQAQPQQMDFQFDTISYTTPGAHLHPAQVVAQPVVQHQPQIPVPPRPRPIQQQPVQVVMAQPVLHNVGWHHAKIEPGIDYGGPSAYDNATQFMSRMGQMTSRVSNGKKLFVPL</sequence>
<dbReference type="EMBL" id="QEAN01000122">
    <property type="protein sequence ID" value="TPX47134.1"/>
    <property type="molecule type" value="Genomic_DNA"/>
</dbReference>
<dbReference type="AlphaFoldDB" id="A0A507D774"/>
<comment type="caution">
    <text evidence="3">The sequence shown here is derived from an EMBL/GenBank/DDBJ whole genome shotgun (WGS) entry which is preliminary data.</text>
</comment>
<feature type="region of interest" description="Disordered" evidence="1">
    <location>
        <begin position="32"/>
        <end position="76"/>
    </location>
</feature>
<feature type="compositionally biased region" description="Low complexity" evidence="1">
    <location>
        <begin position="162"/>
        <end position="184"/>
    </location>
</feature>
<feature type="region of interest" description="Disordered" evidence="1">
    <location>
        <begin position="104"/>
        <end position="150"/>
    </location>
</feature>
<proteinExistence type="predicted"/>
<evidence type="ECO:0000256" key="1">
    <source>
        <dbReference type="SAM" id="MobiDB-lite"/>
    </source>
</evidence>